<dbReference type="SUPFAM" id="SSF47370">
    <property type="entry name" value="Bromodomain"/>
    <property type="match status" value="1"/>
</dbReference>
<accession>A0A2K3LR21</accession>
<reference evidence="2 3" key="1">
    <citation type="journal article" date="2014" name="Am. J. Bot.">
        <title>Genome assembly and annotation for red clover (Trifolium pratense; Fabaceae).</title>
        <authorList>
            <person name="Istvanek J."/>
            <person name="Jaros M."/>
            <person name="Krenek A."/>
            <person name="Repkova J."/>
        </authorList>
    </citation>
    <scope>NUCLEOTIDE SEQUENCE [LARGE SCALE GENOMIC DNA]</scope>
    <source>
        <strain evidence="3">cv. Tatra</strain>
        <tissue evidence="2">Young leaves</tissue>
    </source>
</reference>
<dbReference type="InterPro" id="IPR036427">
    <property type="entry name" value="Bromodomain-like_sf"/>
</dbReference>
<evidence type="ECO:0000313" key="2">
    <source>
        <dbReference type="EMBL" id="PNX80981.1"/>
    </source>
</evidence>
<organism evidence="2 3">
    <name type="scientific">Trifolium pratense</name>
    <name type="common">Red clover</name>
    <dbReference type="NCBI Taxonomy" id="57577"/>
    <lineage>
        <taxon>Eukaryota</taxon>
        <taxon>Viridiplantae</taxon>
        <taxon>Streptophyta</taxon>
        <taxon>Embryophyta</taxon>
        <taxon>Tracheophyta</taxon>
        <taxon>Spermatophyta</taxon>
        <taxon>Magnoliopsida</taxon>
        <taxon>eudicotyledons</taxon>
        <taxon>Gunneridae</taxon>
        <taxon>Pentapetalae</taxon>
        <taxon>rosids</taxon>
        <taxon>fabids</taxon>
        <taxon>Fabales</taxon>
        <taxon>Fabaceae</taxon>
        <taxon>Papilionoideae</taxon>
        <taxon>50 kb inversion clade</taxon>
        <taxon>NPAAA clade</taxon>
        <taxon>Hologalegina</taxon>
        <taxon>IRL clade</taxon>
        <taxon>Trifolieae</taxon>
        <taxon>Trifolium</taxon>
    </lineage>
</organism>
<keyword evidence="1" id="KW-0103">Bromodomain</keyword>
<protein>
    <submittedName>
        <fullName evidence="2">Transcription factor GTE12-like protein</fullName>
    </submittedName>
</protein>
<dbReference type="Proteomes" id="UP000236291">
    <property type="component" value="Unassembled WGS sequence"/>
</dbReference>
<name>A0A2K3LR21_TRIPR</name>
<dbReference type="STRING" id="57577.A0A2K3LR21"/>
<dbReference type="Gene3D" id="1.20.920.10">
    <property type="entry name" value="Bromodomain-like"/>
    <property type="match status" value="1"/>
</dbReference>
<evidence type="ECO:0000256" key="1">
    <source>
        <dbReference type="ARBA" id="ARBA00023117"/>
    </source>
</evidence>
<gene>
    <name evidence="2" type="ORF">L195_g036995</name>
</gene>
<proteinExistence type="predicted"/>
<dbReference type="AlphaFoldDB" id="A0A2K3LR21"/>
<reference evidence="2 3" key="2">
    <citation type="journal article" date="2017" name="Front. Plant Sci.">
        <title>Gene Classification and Mining of Molecular Markers Useful in Red Clover (Trifolium pratense) Breeding.</title>
        <authorList>
            <person name="Istvanek J."/>
            <person name="Dluhosova J."/>
            <person name="Dluhos P."/>
            <person name="Patkova L."/>
            <person name="Nedelnik J."/>
            <person name="Repkova J."/>
        </authorList>
    </citation>
    <scope>NUCLEOTIDE SEQUENCE [LARGE SCALE GENOMIC DNA]</scope>
    <source>
        <strain evidence="3">cv. Tatra</strain>
        <tissue evidence="2">Young leaves</tissue>
    </source>
</reference>
<sequence length="178" mass="20696">MEPPTKRRFIIKFSYERDDHEKKKPIVTSYWVDSTSTTNKVSTTIKSQEESVKDVVVDSTSAAAPPHHHKVSSTTTKPMEHYKRMQCWVIVKRMVEGKDGWALKESLDLKYLKGLEKNKSKVQKTIGLKDIEAKLKSYSTPDEFAKDMRFVFSQGLLYHPRHIVHRIAVKFSETWQLV</sequence>
<dbReference type="EMBL" id="ASHM01039007">
    <property type="protein sequence ID" value="PNX80981.1"/>
    <property type="molecule type" value="Genomic_DNA"/>
</dbReference>
<comment type="caution">
    <text evidence="2">The sequence shown here is derived from an EMBL/GenBank/DDBJ whole genome shotgun (WGS) entry which is preliminary data.</text>
</comment>
<evidence type="ECO:0000313" key="3">
    <source>
        <dbReference type="Proteomes" id="UP000236291"/>
    </source>
</evidence>